<protein>
    <submittedName>
        <fullName evidence="1">Uncharacterized protein</fullName>
    </submittedName>
</protein>
<reference evidence="2" key="1">
    <citation type="journal article" date="2022" name="Mol. Ecol. Resour.">
        <title>The genomes of chicory, endive, great burdock and yacon provide insights into Asteraceae palaeo-polyploidization history and plant inulin production.</title>
        <authorList>
            <person name="Fan W."/>
            <person name="Wang S."/>
            <person name="Wang H."/>
            <person name="Wang A."/>
            <person name="Jiang F."/>
            <person name="Liu H."/>
            <person name="Zhao H."/>
            <person name="Xu D."/>
            <person name="Zhang Y."/>
        </authorList>
    </citation>
    <scope>NUCLEOTIDE SEQUENCE [LARGE SCALE GENOMIC DNA]</scope>
    <source>
        <strain evidence="2">cv. Punajuju</strain>
    </source>
</reference>
<dbReference type="Proteomes" id="UP001055811">
    <property type="component" value="Linkage Group LG09"/>
</dbReference>
<evidence type="ECO:0000313" key="1">
    <source>
        <dbReference type="EMBL" id="KAI3691268.1"/>
    </source>
</evidence>
<dbReference type="EMBL" id="CM042017">
    <property type="protein sequence ID" value="KAI3691268.1"/>
    <property type="molecule type" value="Genomic_DNA"/>
</dbReference>
<proteinExistence type="predicted"/>
<accession>A0ACB8Z112</accession>
<comment type="caution">
    <text evidence="1">The sequence shown here is derived from an EMBL/GenBank/DDBJ whole genome shotgun (WGS) entry which is preliminary data.</text>
</comment>
<reference evidence="1 2" key="2">
    <citation type="journal article" date="2022" name="Mol. Ecol. Resour.">
        <title>The genomes of chicory, endive, great burdock and yacon provide insights into Asteraceae paleo-polyploidization history and plant inulin production.</title>
        <authorList>
            <person name="Fan W."/>
            <person name="Wang S."/>
            <person name="Wang H."/>
            <person name="Wang A."/>
            <person name="Jiang F."/>
            <person name="Liu H."/>
            <person name="Zhao H."/>
            <person name="Xu D."/>
            <person name="Zhang Y."/>
        </authorList>
    </citation>
    <scope>NUCLEOTIDE SEQUENCE [LARGE SCALE GENOMIC DNA]</scope>
    <source>
        <strain evidence="2">cv. Punajuju</strain>
        <tissue evidence="1">Leaves</tissue>
    </source>
</reference>
<name>A0ACB8Z112_CICIN</name>
<gene>
    <name evidence="1" type="ORF">L2E82_49535</name>
</gene>
<keyword evidence="2" id="KW-1185">Reference proteome</keyword>
<organism evidence="1 2">
    <name type="scientific">Cichorium intybus</name>
    <name type="common">Chicory</name>
    <dbReference type="NCBI Taxonomy" id="13427"/>
    <lineage>
        <taxon>Eukaryota</taxon>
        <taxon>Viridiplantae</taxon>
        <taxon>Streptophyta</taxon>
        <taxon>Embryophyta</taxon>
        <taxon>Tracheophyta</taxon>
        <taxon>Spermatophyta</taxon>
        <taxon>Magnoliopsida</taxon>
        <taxon>eudicotyledons</taxon>
        <taxon>Gunneridae</taxon>
        <taxon>Pentapetalae</taxon>
        <taxon>asterids</taxon>
        <taxon>campanulids</taxon>
        <taxon>Asterales</taxon>
        <taxon>Asteraceae</taxon>
        <taxon>Cichorioideae</taxon>
        <taxon>Cichorieae</taxon>
        <taxon>Cichoriinae</taxon>
        <taxon>Cichorium</taxon>
    </lineage>
</organism>
<sequence length="204" mass="21977">MRLLTISLYTVTTLLSLMALPPPLEGRVGESEKYLLNRHKENHFTVGEIVRDFIIGVSDGLTVPFALAAGLSGANASSSIILNAGIAEVAAGAISMGLSGSLTLSNLRLDPMEEGMFRLKIRDCMSPSNLIGNYPHMVVMGSGRAFGFLVDGRMILAHLCDEPKGLKTSMCMLDELKQNINETNGETMVAEYQDKVENDGGAER</sequence>
<evidence type="ECO:0000313" key="2">
    <source>
        <dbReference type="Proteomes" id="UP001055811"/>
    </source>
</evidence>